<dbReference type="WBParaSite" id="SVE_1993200.1">
    <property type="protein sequence ID" value="SVE_1993200.1"/>
    <property type="gene ID" value="SVE_1993200"/>
</dbReference>
<organism evidence="2 3">
    <name type="scientific">Strongyloides venezuelensis</name>
    <name type="common">Threadworm</name>
    <dbReference type="NCBI Taxonomy" id="75913"/>
    <lineage>
        <taxon>Eukaryota</taxon>
        <taxon>Metazoa</taxon>
        <taxon>Ecdysozoa</taxon>
        <taxon>Nematoda</taxon>
        <taxon>Chromadorea</taxon>
        <taxon>Rhabditida</taxon>
        <taxon>Tylenchina</taxon>
        <taxon>Panagrolaimomorpha</taxon>
        <taxon>Strongyloidoidea</taxon>
        <taxon>Strongyloididae</taxon>
        <taxon>Strongyloides</taxon>
    </lineage>
</organism>
<protein>
    <submittedName>
        <fullName evidence="3">Uncharacterized protein</fullName>
    </submittedName>
</protein>
<evidence type="ECO:0000256" key="1">
    <source>
        <dbReference type="SAM" id="Phobius"/>
    </source>
</evidence>
<name>A0A0K0G5B6_STRVS</name>
<feature type="transmembrane region" description="Helical" evidence="1">
    <location>
        <begin position="69"/>
        <end position="91"/>
    </location>
</feature>
<dbReference type="Proteomes" id="UP000035680">
    <property type="component" value="Unassembled WGS sequence"/>
</dbReference>
<dbReference type="AlphaFoldDB" id="A0A0K0G5B6"/>
<accession>A0A0K0G5B6</accession>
<proteinExistence type="predicted"/>
<evidence type="ECO:0000313" key="3">
    <source>
        <dbReference type="WBParaSite" id="SVE_1993200.1"/>
    </source>
</evidence>
<reference evidence="3" key="2">
    <citation type="submission" date="2015-08" db="UniProtKB">
        <authorList>
            <consortium name="WormBaseParasite"/>
        </authorList>
    </citation>
    <scope>IDENTIFICATION</scope>
</reference>
<evidence type="ECO:0000313" key="2">
    <source>
        <dbReference type="Proteomes" id="UP000035680"/>
    </source>
</evidence>
<sequence>MTANFDVKFSDSQTLSVVYCEISFHISDISEVVSVSKGAKEDRAEELVKIRRCGKSLFSIFFTILAKKFSVFSANIGKSFPLGILIFIYMYDRK</sequence>
<keyword evidence="1" id="KW-0812">Transmembrane</keyword>
<keyword evidence="2" id="KW-1185">Reference proteome</keyword>
<reference evidence="2" key="1">
    <citation type="submission" date="2014-07" db="EMBL/GenBank/DDBJ databases">
        <authorList>
            <person name="Martin A.A"/>
            <person name="De Silva N."/>
        </authorList>
    </citation>
    <scope>NUCLEOTIDE SEQUENCE</scope>
</reference>
<keyword evidence="1" id="KW-0472">Membrane</keyword>
<keyword evidence="1" id="KW-1133">Transmembrane helix</keyword>